<evidence type="ECO:0000313" key="5">
    <source>
        <dbReference type="Proteomes" id="UP001566132"/>
    </source>
</evidence>
<evidence type="ECO:0000256" key="1">
    <source>
        <dbReference type="ARBA" id="ARBA00004123"/>
    </source>
</evidence>
<evidence type="ECO:0000313" key="4">
    <source>
        <dbReference type="EMBL" id="KAL1494359.1"/>
    </source>
</evidence>
<dbReference type="AlphaFoldDB" id="A0ABD1EII0"/>
<dbReference type="PANTHER" id="PTHR31624:SF4">
    <property type="entry name" value="CHROMOSOME 16 OPEN READING FRAME 72"/>
    <property type="match status" value="1"/>
</dbReference>
<dbReference type="Proteomes" id="UP001566132">
    <property type="component" value="Unassembled WGS sequence"/>
</dbReference>
<feature type="region of interest" description="Disordered" evidence="3">
    <location>
        <begin position="205"/>
        <end position="231"/>
    </location>
</feature>
<dbReference type="EMBL" id="JBDJPC010000007">
    <property type="protein sequence ID" value="KAL1494359.1"/>
    <property type="molecule type" value="Genomic_DNA"/>
</dbReference>
<protein>
    <submittedName>
        <fullName evidence="4">Uncharacterized protein</fullName>
    </submittedName>
</protein>
<keyword evidence="5" id="KW-1185">Reference proteome</keyword>
<accession>A0ABD1EII0</accession>
<keyword evidence="2" id="KW-0539">Nucleus</keyword>
<dbReference type="Pfam" id="PF15251">
    <property type="entry name" value="TAPR1-like"/>
    <property type="match status" value="1"/>
</dbReference>
<feature type="compositionally biased region" description="Basic residues" evidence="3">
    <location>
        <begin position="139"/>
        <end position="151"/>
    </location>
</feature>
<proteinExistence type="predicted"/>
<dbReference type="GO" id="GO:0005634">
    <property type="term" value="C:nucleus"/>
    <property type="evidence" value="ECO:0007669"/>
    <property type="project" value="UniProtKB-SubCell"/>
</dbReference>
<organism evidence="4 5">
    <name type="scientific">Hypothenemus hampei</name>
    <name type="common">Coffee berry borer</name>
    <dbReference type="NCBI Taxonomy" id="57062"/>
    <lineage>
        <taxon>Eukaryota</taxon>
        <taxon>Metazoa</taxon>
        <taxon>Ecdysozoa</taxon>
        <taxon>Arthropoda</taxon>
        <taxon>Hexapoda</taxon>
        <taxon>Insecta</taxon>
        <taxon>Pterygota</taxon>
        <taxon>Neoptera</taxon>
        <taxon>Endopterygota</taxon>
        <taxon>Coleoptera</taxon>
        <taxon>Polyphaga</taxon>
        <taxon>Cucujiformia</taxon>
        <taxon>Curculionidae</taxon>
        <taxon>Scolytinae</taxon>
        <taxon>Hypothenemus</taxon>
    </lineage>
</organism>
<comment type="subcellular location">
    <subcellularLocation>
        <location evidence="1">Nucleus</location>
    </subcellularLocation>
</comment>
<comment type="caution">
    <text evidence="4">The sequence shown here is derived from an EMBL/GenBank/DDBJ whole genome shotgun (WGS) entry which is preliminary data.</text>
</comment>
<dbReference type="InterPro" id="IPR040308">
    <property type="entry name" value="HAPR1"/>
</dbReference>
<reference evidence="4 5" key="1">
    <citation type="submission" date="2024-05" db="EMBL/GenBank/DDBJ databases">
        <title>Genetic variation in Jamaican populations of the coffee berry borer (Hypothenemus hampei).</title>
        <authorList>
            <person name="Errbii M."/>
            <person name="Myrie A."/>
        </authorList>
    </citation>
    <scope>NUCLEOTIDE SEQUENCE [LARGE SCALE GENOMIC DNA]</scope>
    <source>
        <strain evidence="4">JA-Hopewell-2020-01-JO</strain>
        <tissue evidence="4">Whole body</tissue>
    </source>
</reference>
<sequence>MSGEDDHVSWLNGWEQQCAEVIENQPDYDQTLSDENEHFQRRVWTSFQDSATAIAQLYRDRYSGEPGTIWLQFQTAAGTVTTLYKDSCESLKKITEIAKQSGYQKRNSELLRWAKRKRAVIRREDLLAFLAGKPPPPRQNHHHHHHHHRLSPRPSNLSPPIHRDPQGIDPNLHMFREALTNSRRSSSQSTTGTDLCTFIAGEMARHGAKRSASPSDVPMGSPTHQKRGRYM</sequence>
<dbReference type="PANTHER" id="PTHR31624">
    <property type="entry name" value="UPF0472 PROTEIN C16ORF72"/>
    <property type="match status" value="1"/>
</dbReference>
<evidence type="ECO:0000256" key="3">
    <source>
        <dbReference type="SAM" id="MobiDB-lite"/>
    </source>
</evidence>
<name>A0ABD1EII0_HYPHA</name>
<gene>
    <name evidence="4" type="ORF">ABEB36_009970</name>
</gene>
<evidence type="ECO:0000256" key="2">
    <source>
        <dbReference type="ARBA" id="ARBA00023242"/>
    </source>
</evidence>
<dbReference type="InterPro" id="IPR029196">
    <property type="entry name" value="HAPSTR1-like"/>
</dbReference>
<feature type="region of interest" description="Disordered" evidence="3">
    <location>
        <begin position="131"/>
        <end position="170"/>
    </location>
</feature>